<reference evidence="2" key="1">
    <citation type="submission" date="2017-11" db="EMBL/GenBank/DDBJ databases">
        <authorList>
            <person name="Zhu W."/>
        </authorList>
    </citation>
    <scope>NUCLEOTIDE SEQUENCE [LARGE SCALE GENOMIC DNA]</scope>
    <source>
        <strain evidence="2">CAU 1183</strain>
    </source>
</reference>
<evidence type="ECO:0000313" key="1">
    <source>
        <dbReference type="EMBL" id="RDW16125.1"/>
    </source>
</evidence>
<sequence>MNNHGSNKMTLGFEQYADMLKPVLEYINGDLENNIKLLIPIACRLAYLENIGRGSVLDMNQVNINNVLSGEPKEDVENELKGLLKTFEEKFLITEIVTEKSTVIYNPYFGVAGALVDEADADIFIDGTLYDFKTSKNGSYSMIDNAQLIGYYFLNELSIELDSNEIGFAYDDMEIKISFI</sequence>
<proteinExistence type="predicted"/>
<dbReference type="OrthoDB" id="2583594at2"/>
<protein>
    <submittedName>
        <fullName evidence="1">Uncharacterized protein</fullName>
    </submittedName>
</protein>
<dbReference type="EMBL" id="PIOC01000028">
    <property type="protein sequence ID" value="RDW16125.1"/>
    <property type="molecule type" value="Genomic_DNA"/>
</dbReference>
<dbReference type="Proteomes" id="UP000257143">
    <property type="component" value="Unassembled WGS sequence"/>
</dbReference>
<dbReference type="AlphaFoldDB" id="A0A3D8PLV4"/>
<organism evidence="1 2">
    <name type="scientific">Oceanobacillus arenosus</name>
    <dbReference type="NCBI Taxonomy" id="1229153"/>
    <lineage>
        <taxon>Bacteria</taxon>
        <taxon>Bacillati</taxon>
        <taxon>Bacillota</taxon>
        <taxon>Bacilli</taxon>
        <taxon>Bacillales</taxon>
        <taxon>Bacillaceae</taxon>
        <taxon>Oceanobacillus</taxon>
    </lineage>
</organism>
<dbReference type="RefSeq" id="WP_115774755.1">
    <property type="nucleotide sequence ID" value="NZ_PIOC01000028.1"/>
</dbReference>
<accession>A0A3D8PLV4</accession>
<gene>
    <name evidence="1" type="ORF">CWR48_18235</name>
</gene>
<evidence type="ECO:0000313" key="2">
    <source>
        <dbReference type="Proteomes" id="UP000257143"/>
    </source>
</evidence>
<comment type="caution">
    <text evidence="1">The sequence shown here is derived from an EMBL/GenBank/DDBJ whole genome shotgun (WGS) entry which is preliminary data.</text>
</comment>
<name>A0A3D8PLV4_9BACI</name>
<keyword evidence="2" id="KW-1185">Reference proteome</keyword>